<protein>
    <recommendedName>
        <fullName evidence="6">Tetraspanin</fullName>
    </recommendedName>
</protein>
<keyword evidence="4 6" id="KW-1133">Transmembrane helix</keyword>
<evidence type="ECO:0000256" key="5">
    <source>
        <dbReference type="ARBA" id="ARBA00023136"/>
    </source>
</evidence>
<comment type="similarity">
    <text evidence="2 6">Belongs to the tetraspanin (TM4SF) family.</text>
</comment>
<evidence type="ECO:0000256" key="6">
    <source>
        <dbReference type="RuleBase" id="RU361218"/>
    </source>
</evidence>
<name>A0A8W8LZZ1_MAGGI</name>
<dbReference type="PANTHER" id="PTHR19282:SF519">
    <property type="entry name" value="TETRASPANIN"/>
    <property type="match status" value="1"/>
</dbReference>
<dbReference type="PRINTS" id="PR00259">
    <property type="entry name" value="TMFOUR"/>
</dbReference>
<dbReference type="Proteomes" id="UP000005408">
    <property type="component" value="Unassembled WGS sequence"/>
</dbReference>
<feature type="transmembrane region" description="Helical" evidence="6">
    <location>
        <begin position="75"/>
        <end position="96"/>
    </location>
</feature>
<feature type="transmembrane region" description="Helical" evidence="6">
    <location>
        <begin position="108"/>
        <end position="127"/>
    </location>
</feature>
<keyword evidence="5 6" id="KW-0472">Membrane</keyword>
<evidence type="ECO:0000313" key="7">
    <source>
        <dbReference type="EnsemblMetazoa" id="G30549.4:cds"/>
    </source>
</evidence>
<comment type="subcellular location">
    <subcellularLocation>
        <location evidence="1 6">Membrane</location>
        <topology evidence="1 6">Multi-pass membrane protein</topology>
    </subcellularLocation>
</comment>
<dbReference type="InterPro" id="IPR008952">
    <property type="entry name" value="Tetraspanin_EC2_sf"/>
</dbReference>
<proteinExistence type="inferred from homology"/>
<dbReference type="Gene3D" id="1.10.1450.10">
    <property type="entry name" value="Tetraspanin"/>
    <property type="match status" value="1"/>
</dbReference>
<feature type="transmembrane region" description="Helical" evidence="6">
    <location>
        <begin position="262"/>
        <end position="286"/>
    </location>
</feature>
<organism evidence="7 8">
    <name type="scientific">Magallana gigas</name>
    <name type="common">Pacific oyster</name>
    <name type="synonym">Crassostrea gigas</name>
    <dbReference type="NCBI Taxonomy" id="29159"/>
    <lineage>
        <taxon>Eukaryota</taxon>
        <taxon>Metazoa</taxon>
        <taxon>Spiralia</taxon>
        <taxon>Lophotrochozoa</taxon>
        <taxon>Mollusca</taxon>
        <taxon>Bivalvia</taxon>
        <taxon>Autobranchia</taxon>
        <taxon>Pteriomorphia</taxon>
        <taxon>Ostreida</taxon>
        <taxon>Ostreoidea</taxon>
        <taxon>Ostreidae</taxon>
        <taxon>Magallana</taxon>
    </lineage>
</organism>
<dbReference type="GO" id="GO:0005886">
    <property type="term" value="C:plasma membrane"/>
    <property type="evidence" value="ECO:0007669"/>
    <property type="project" value="TreeGrafter"/>
</dbReference>
<evidence type="ECO:0000256" key="3">
    <source>
        <dbReference type="ARBA" id="ARBA00022692"/>
    </source>
</evidence>
<sequence>MPILRGEKRCRYRNSMGLTRCGKIVKYIMFALNFLMFLGGIGLLAYGSYIKNNNGLPILGILTIILEYVHLSFPWLLIMAAIICILVSFLGCCGAVKKFRGMLTMHFLLLLAMFIGVIVSGVLGYQYKQTIESAIVSQMEASLNSSYGVDDYVTRTWDTLQSTLRCCGVEGDENSTNSWSFYKTSTDWFKSQRGDPRYVPNSCCRYPGDLYNLTNCVGLRDRDRRQAPAGGPPVLHVPSMRNDQLFTKGCWTTLLNIVNNKIWIGMVMITLSTSLMLIGMILSVCLCKRIEEQIYEDEEERFQNLAM</sequence>
<evidence type="ECO:0000256" key="1">
    <source>
        <dbReference type="ARBA" id="ARBA00004141"/>
    </source>
</evidence>
<keyword evidence="3 6" id="KW-0812">Transmembrane</keyword>
<evidence type="ECO:0000313" key="8">
    <source>
        <dbReference type="Proteomes" id="UP000005408"/>
    </source>
</evidence>
<dbReference type="PANTHER" id="PTHR19282">
    <property type="entry name" value="TETRASPANIN"/>
    <property type="match status" value="1"/>
</dbReference>
<evidence type="ECO:0000256" key="4">
    <source>
        <dbReference type="ARBA" id="ARBA00022989"/>
    </source>
</evidence>
<keyword evidence="8" id="KW-1185">Reference proteome</keyword>
<reference evidence="7" key="1">
    <citation type="submission" date="2022-08" db="UniProtKB">
        <authorList>
            <consortium name="EnsemblMetazoa"/>
        </authorList>
    </citation>
    <scope>IDENTIFICATION</scope>
    <source>
        <strain evidence="7">05x7-T-G4-1.051#20</strain>
    </source>
</reference>
<dbReference type="EnsemblMetazoa" id="G30549.4">
    <property type="protein sequence ID" value="G30549.4:cds"/>
    <property type="gene ID" value="G30549"/>
</dbReference>
<dbReference type="AlphaFoldDB" id="A0A8W8LZZ1"/>
<dbReference type="SUPFAM" id="SSF48652">
    <property type="entry name" value="Tetraspanin"/>
    <property type="match status" value="1"/>
</dbReference>
<evidence type="ECO:0000256" key="2">
    <source>
        <dbReference type="ARBA" id="ARBA00006840"/>
    </source>
</evidence>
<dbReference type="InterPro" id="IPR018499">
    <property type="entry name" value="Tetraspanin/Peripherin"/>
</dbReference>
<dbReference type="InterPro" id="IPR000301">
    <property type="entry name" value="Tetraspanin_animals"/>
</dbReference>
<feature type="transmembrane region" description="Helical" evidence="6">
    <location>
        <begin position="24"/>
        <end position="46"/>
    </location>
</feature>
<accession>A0A8W8LZZ1</accession>
<dbReference type="Pfam" id="PF00335">
    <property type="entry name" value="Tetraspanin"/>
    <property type="match status" value="1"/>
</dbReference>
<dbReference type="PIRSF" id="PIRSF002419">
    <property type="entry name" value="Tetraspanin"/>
    <property type="match status" value="1"/>
</dbReference>